<evidence type="ECO:0000256" key="1">
    <source>
        <dbReference type="ARBA" id="ARBA00006586"/>
    </source>
</evidence>
<evidence type="ECO:0000256" key="3">
    <source>
        <dbReference type="ARBA" id="ARBA00022801"/>
    </source>
</evidence>
<dbReference type="Pfam" id="PF01804">
    <property type="entry name" value="Penicil_amidase"/>
    <property type="match status" value="1"/>
</dbReference>
<dbReference type="PANTHER" id="PTHR34218:SF3">
    <property type="entry name" value="ACYL-HOMOSERINE LACTONE ACYLASE PVDQ"/>
    <property type="match status" value="1"/>
</dbReference>
<sequence length="796" mass="85208">MRRKIRTVAVISAAATVLTMVSGVAAGAPARTELREGHRLAADIRYTEYGIPHIKAHDFAGVGYGYGYAAAKDNVCVLADTYLTVDAQRARYLGADAPGNSAFGSARTSLASDLHFQQVNDSRVVERAVAAPAPGGPRAEVREIVRGYVAGYNRWLRDTGRSRISDPACRGAEWVRPISELQVYRHFHALTTIAGQGQAIDGIAAATPPSAPSDPAPVPPDAAQRVRSALGDRADMGSNGIAVGRDGTANGRGLLLGNPHYPWHGGRRFWQAQLTVPGKLDVSGASLLGLPLIQIGFNKDVAWTHTVATPTTFGLYEVSLVPGDPTSYLVDGRAERMTSRLVRVEVRDEDGSIGTVERTLYSTRYGPVLSPVFGLPLNWTTATAFTIRDANQGNLRGLNTWFDLGRTRSTNDVVDVLSRTQGVPWVNTIATDQSGRALFADVQVVPHVTDELAARCNTPLGRAIFPGSGISVLDGARGDCAWGRDRDALVPGIFGPARMPVLTRSDYVENSNDSAWLSNPRQPITGYPRIIGDLGTERSPRTRMGITAVEEELGSFTRRSMQDLLFGDRSFVGEREAGRVAELCASLPGGLAPTTGGGTVAVGDACTALSRWDATMRAGSRGALLFERFWLRVEAHDLWLVPFDPADPVGTPHTLDTADPSVAVALGDAIAELRAAGIEPDAPLGENFVVVRDGERIPVHGGHNSHGVLNMIISTWDPTAGGVEVVHGSSHIQAVSYTGGRCPDAATLLTFSQSSDPGSPHFADQTRLFSDGKWVRSRFCERDILSSPALRVVRLR</sequence>
<comment type="similarity">
    <text evidence="1">Belongs to the peptidase S45 family.</text>
</comment>
<dbReference type="InterPro" id="IPR029055">
    <property type="entry name" value="Ntn_hydrolases_N"/>
</dbReference>
<evidence type="ECO:0000313" key="7">
    <source>
        <dbReference type="Proteomes" id="UP000185696"/>
    </source>
</evidence>
<proteinExistence type="inferred from homology"/>
<dbReference type="EMBL" id="MSIF01000018">
    <property type="protein sequence ID" value="OLF06993.1"/>
    <property type="molecule type" value="Genomic_DNA"/>
</dbReference>
<evidence type="ECO:0000256" key="4">
    <source>
        <dbReference type="ARBA" id="ARBA00023145"/>
    </source>
</evidence>
<dbReference type="InterPro" id="IPR023343">
    <property type="entry name" value="Penicillin_amidase_dom1"/>
</dbReference>
<dbReference type="Gene3D" id="1.10.1400.10">
    <property type="match status" value="1"/>
</dbReference>
<dbReference type="Proteomes" id="UP000185696">
    <property type="component" value="Unassembled WGS sequence"/>
</dbReference>
<dbReference type="GO" id="GO:0016811">
    <property type="term" value="F:hydrolase activity, acting on carbon-nitrogen (but not peptide) bonds, in linear amides"/>
    <property type="evidence" value="ECO:0007669"/>
    <property type="project" value="InterPro"/>
</dbReference>
<dbReference type="Gene3D" id="1.10.439.10">
    <property type="entry name" value="Penicillin Amidohydrolase, domain 1"/>
    <property type="match status" value="1"/>
</dbReference>
<dbReference type="OrthoDB" id="4759017at2"/>
<keyword evidence="2 5" id="KW-0732">Signal</keyword>
<dbReference type="SUPFAM" id="SSF56235">
    <property type="entry name" value="N-terminal nucleophile aminohydrolases (Ntn hydrolases)"/>
    <property type="match status" value="1"/>
</dbReference>
<keyword evidence="4" id="KW-0865">Zymogen</keyword>
<feature type="signal peptide" evidence="5">
    <location>
        <begin position="1"/>
        <end position="26"/>
    </location>
</feature>
<dbReference type="PANTHER" id="PTHR34218">
    <property type="entry name" value="PEPTIDASE S45 PENICILLIN AMIDASE"/>
    <property type="match status" value="1"/>
</dbReference>
<dbReference type="GO" id="GO:0017000">
    <property type="term" value="P:antibiotic biosynthetic process"/>
    <property type="evidence" value="ECO:0007669"/>
    <property type="project" value="InterPro"/>
</dbReference>
<keyword evidence="7" id="KW-1185">Reference proteome</keyword>
<name>A0A7Z0WHQ6_9PSEU</name>
<evidence type="ECO:0000256" key="2">
    <source>
        <dbReference type="ARBA" id="ARBA00022729"/>
    </source>
</evidence>
<dbReference type="InterPro" id="IPR043146">
    <property type="entry name" value="Penicillin_amidase_N_B-knob"/>
</dbReference>
<dbReference type="InterPro" id="IPR002692">
    <property type="entry name" value="S45"/>
</dbReference>
<organism evidence="6 7">
    <name type="scientific">Actinophytocola xinjiangensis</name>
    <dbReference type="NCBI Taxonomy" id="485602"/>
    <lineage>
        <taxon>Bacteria</taxon>
        <taxon>Bacillati</taxon>
        <taxon>Actinomycetota</taxon>
        <taxon>Actinomycetes</taxon>
        <taxon>Pseudonocardiales</taxon>
        <taxon>Pseudonocardiaceae</taxon>
    </lineage>
</organism>
<feature type="chain" id="PRO_5039606544" evidence="5">
    <location>
        <begin position="27"/>
        <end position="796"/>
    </location>
</feature>
<evidence type="ECO:0000256" key="5">
    <source>
        <dbReference type="SAM" id="SignalP"/>
    </source>
</evidence>
<keyword evidence="3" id="KW-0378">Hydrolase</keyword>
<protein>
    <submittedName>
        <fullName evidence="6">Penicillin amidase</fullName>
    </submittedName>
</protein>
<accession>A0A7Z0WHQ6</accession>
<comment type="caution">
    <text evidence="6">The sequence shown here is derived from an EMBL/GenBank/DDBJ whole genome shotgun (WGS) entry which is preliminary data.</text>
</comment>
<evidence type="ECO:0000313" key="6">
    <source>
        <dbReference type="EMBL" id="OLF06993.1"/>
    </source>
</evidence>
<reference evidence="6 7" key="1">
    <citation type="submission" date="2016-12" db="EMBL/GenBank/DDBJ databases">
        <title>The draft genome sequence of Actinophytocola xinjiangensis.</title>
        <authorList>
            <person name="Wang W."/>
            <person name="Yuan L."/>
        </authorList>
    </citation>
    <scope>NUCLEOTIDE SEQUENCE [LARGE SCALE GENOMIC DNA]</scope>
    <source>
        <strain evidence="6 7">CGMCC 4.4663</strain>
    </source>
</reference>
<dbReference type="Gene3D" id="2.30.120.10">
    <property type="match status" value="1"/>
</dbReference>
<gene>
    <name evidence="6" type="ORF">BLA60_29500</name>
</gene>
<dbReference type="AlphaFoldDB" id="A0A7Z0WHQ6"/>
<dbReference type="InterPro" id="IPR043147">
    <property type="entry name" value="Penicillin_amidase_A-knob"/>
</dbReference>
<dbReference type="Gene3D" id="3.60.20.10">
    <property type="entry name" value="Glutamine Phosphoribosylpyrophosphate, subunit 1, domain 1"/>
    <property type="match status" value="1"/>
</dbReference>